<keyword evidence="3 5" id="KW-1133">Transmembrane helix</keyword>
<comment type="subcellular location">
    <subcellularLocation>
        <location evidence="1">Membrane</location>
        <topology evidence="1">Multi-pass membrane protein</topology>
    </subcellularLocation>
</comment>
<keyword evidence="4 5" id="KW-0472">Membrane</keyword>
<proteinExistence type="predicted"/>
<keyword evidence="2 5" id="KW-0812">Transmembrane</keyword>
<dbReference type="GO" id="GO:0016020">
    <property type="term" value="C:membrane"/>
    <property type="evidence" value="ECO:0007669"/>
    <property type="project" value="UniProtKB-SubCell"/>
</dbReference>
<evidence type="ECO:0008006" key="8">
    <source>
        <dbReference type="Google" id="ProtNLM"/>
    </source>
</evidence>
<dbReference type="Gene3D" id="1.10.3720.10">
    <property type="entry name" value="MetI-like"/>
    <property type="match status" value="1"/>
</dbReference>
<evidence type="ECO:0000313" key="6">
    <source>
        <dbReference type="EMBL" id="GFO93333.1"/>
    </source>
</evidence>
<feature type="transmembrane region" description="Helical" evidence="5">
    <location>
        <begin position="12"/>
        <end position="34"/>
    </location>
</feature>
<dbReference type="SUPFAM" id="SSF161098">
    <property type="entry name" value="MetI-like"/>
    <property type="match status" value="1"/>
</dbReference>
<evidence type="ECO:0000256" key="3">
    <source>
        <dbReference type="ARBA" id="ARBA00022989"/>
    </source>
</evidence>
<dbReference type="RefSeq" id="WP_022216015.1">
    <property type="nucleotide sequence ID" value="NZ_BLYL01000001.1"/>
</dbReference>
<evidence type="ECO:0000256" key="1">
    <source>
        <dbReference type="ARBA" id="ARBA00004141"/>
    </source>
</evidence>
<accession>A0AAI9NX91</accession>
<dbReference type="EMBL" id="BLYL01000001">
    <property type="protein sequence ID" value="GFO93333.1"/>
    <property type="molecule type" value="Genomic_DNA"/>
</dbReference>
<organism evidence="6 7">
    <name type="scientific">Coprococcus eutactus</name>
    <dbReference type="NCBI Taxonomy" id="33043"/>
    <lineage>
        <taxon>Bacteria</taxon>
        <taxon>Bacillati</taxon>
        <taxon>Bacillota</taxon>
        <taxon>Clostridia</taxon>
        <taxon>Lachnospirales</taxon>
        <taxon>Lachnospiraceae</taxon>
        <taxon>Coprococcus</taxon>
    </lineage>
</organism>
<name>A0AAI9NX91_9FIRM</name>
<evidence type="ECO:0000256" key="4">
    <source>
        <dbReference type="ARBA" id="ARBA00023136"/>
    </source>
</evidence>
<dbReference type="Proteomes" id="UP000660047">
    <property type="component" value="Unassembled WGS sequence"/>
</dbReference>
<comment type="caution">
    <text evidence="6">The sequence shown here is derived from an EMBL/GenBank/DDBJ whole genome shotgun (WGS) entry which is preliminary data.</text>
</comment>
<dbReference type="AlphaFoldDB" id="A0AAI9NX91"/>
<gene>
    <name evidence="6" type="ORF">COEU31_03790</name>
</gene>
<reference evidence="6" key="1">
    <citation type="submission" date="2020-06" db="EMBL/GenBank/DDBJ databases">
        <title>Characterization of fructooligosaccharide metabolism and fructooligosaccharide-degrading enzymes in human commensal butyrate producers.</title>
        <authorList>
            <person name="Tanno H."/>
            <person name="Fujii T."/>
            <person name="Hirano K."/>
            <person name="Maeno S."/>
            <person name="Tonozuka T."/>
            <person name="Sakamoto M."/>
            <person name="Ohkuma M."/>
            <person name="Tochio T."/>
            <person name="Endo A."/>
        </authorList>
    </citation>
    <scope>NUCLEOTIDE SEQUENCE</scope>
    <source>
        <strain evidence="6">JCM 31265</strain>
    </source>
</reference>
<sequence>MRAESKAKKGKGKVGTIVLFLALPVLLLIVFTYIPFVDMFKNSLTDWDGISETSNFVGLKNLRALTSLQTMQQASTIRENGLM</sequence>
<protein>
    <recommendedName>
        <fullName evidence="8">Sugar ABC transporter permease</fullName>
    </recommendedName>
</protein>
<evidence type="ECO:0000313" key="7">
    <source>
        <dbReference type="Proteomes" id="UP000660047"/>
    </source>
</evidence>
<dbReference type="InterPro" id="IPR035906">
    <property type="entry name" value="MetI-like_sf"/>
</dbReference>
<evidence type="ECO:0000256" key="2">
    <source>
        <dbReference type="ARBA" id="ARBA00022692"/>
    </source>
</evidence>
<evidence type="ECO:0000256" key="5">
    <source>
        <dbReference type="SAM" id="Phobius"/>
    </source>
</evidence>